<dbReference type="RefSeq" id="WP_068004020.1">
    <property type="nucleotide sequence ID" value="NZ_CP015597.1"/>
</dbReference>
<proteinExistence type="predicted"/>
<feature type="region of interest" description="Disordered" evidence="1">
    <location>
        <begin position="30"/>
        <end position="50"/>
    </location>
</feature>
<accession>A0A172UWM1</accession>
<sequence length="314" mass="34904">MSRRQGVPWAATSVPEIRRQWCNALDLTAERFTSQGMSPPPPGTPGSRRLERMQSKLAAEMEIMKTETRAIGDAEMFWVARDMVDTALDAAATLPEWTPALACPTPNGLLCWAKPAGTVPFGPRPTATTDVPWDAVWWWMRPDGQLHMSPSSRFTKHADLIAPFQVTTPLWSAHTIVIDPTQPRTEEANGTEAAHPFVSVVGAAWLLMGQPAVTETRAITDTTAAPRTGGRGPELAPPPAVTLIDIRRPQRTPHDPSEATGERQYHRRWWVGGHWRQQACGPNHSQRKPIYVAPYIKGPEDKPLSSERVNVWRR</sequence>
<geneLocation type="plasmid" evidence="3">
    <name>pmyc1</name>
</geneLocation>
<dbReference type="InterPro" id="IPR058915">
    <property type="entry name" value="AcrVA2-like"/>
</dbReference>
<keyword evidence="3" id="KW-1185">Reference proteome</keyword>
<name>A0A172UWM1_9MYCO</name>
<protein>
    <submittedName>
        <fullName evidence="2">Uncharacterized protein</fullName>
    </submittedName>
</protein>
<dbReference type="KEGG" id="madi:A7U43_27985"/>
<dbReference type="OrthoDB" id="3360929at2"/>
<keyword evidence="2" id="KW-0614">Plasmid</keyword>
<dbReference type="Proteomes" id="UP000077143">
    <property type="component" value="Plasmid pMYC1"/>
</dbReference>
<organism evidence="2 3">
    <name type="scientific">Mycobacterium adipatum</name>
    <dbReference type="NCBI Taxonomy" id="1682113"/>
    <lineage>
        <taxon>Bacteria</taxon>
        <taxon>Bacillati</taxon>
        <taxon>Actinomycetota</taxon>
        <taxon>Actinomycetes</taxon>
        <taxon>Mycobacteriales</taxon>
        <taxon>Mycobacteriaceae</taxon>
        <taxon>Mycobacterium</taxon>
    </lineage>
</organism>
<gene>
    <name evidence="2" type="ORF">A7U43_27985</name>
</gene>
<evidence type="ECO:0000256" key="1">
    <source>
        <dbReference type="SAM" id="MobiDB-lite"/>
    </source>
</evidence>
<dbReference type="EMBL" id="CP015597">
    <property type="protein sequence ID" value="ANE83368.1"/>
    <property type="molecule type" value="Genomic_DNA"/>
</dbReference>
<dbReference type="Pfam" id="PF26125">
    <property type="entry name" value="AcrVA2-like"/>
    <property type="match status" value="1"/>
</dbReference>
<reference evidence="2 3" key="1">
    <citation type="submission" date="2016-05" db="EMBL/GenBank/DDBJ databases">
        <title>Complete genome sequence of a phthalic acid esters degrading Mycobacterium sp. YC-RL4.</title>
        <authorList>
            <person name="Ren L."/>
            <person name="Fan S."/>
            <person name="Ruth N."/>
            <person name="Jia Y."/>
            <person name="Wang J."/>
            <person name="Qiao C."/>
        </authorList>
    </citation>
    <scope>NUCLEOTIDE SEQUENCE [LARGE SCALE GENOMIC DNA]</scope>
    <source>
        <strain evidence="2 3">YC-RL4</strain>
        <plasmid evidence="3">pmyc1</plasmid>
    </source>
</reference>
<evidence type="ECO:0000313" key="3">
    <source>
        <dbReference type="Proteomes" id="UP000077143"/>
    </source>
</evidence>
<evidence type="ECO:0000313" key="2">
    <source>
        <dbReference type="EMBL" id="ANE83368.1"/>
    </source>
</evidence>
<dbReference type="AlphaFoldDB" id="A0A172UWM1"/>